<keyword evidence="6" id="KW-1185">Reference proteome</keyword>
<dbReference type="Pfam" id="PF04326">
    <property type="entry name" value="SLFN_AlbA_2"/>
    <property type="match status" value="1"/>
</dbReference>
<dbReference type="RefSeq" id="WP_025078626.1">
    <property type="nucleotide sequence ID" value="NZ_BAKO01000020.1"/>
</dbReference>
<dbReference type="GO" id="GO:0004386">
    <property type="term" value="F:helicase activity"/>
    <property type="evidence" value="ECO:0007669"/>
    <property type="project" value="UniProtKB-KW"/>
</dbReference>
<dbReference type="STRING" id="1236517.ADJ77_03750"/>
<keyword evidence="3" id="KW-0547">Nucleotide-binding</keyword>
<dbReference type="AlphaFoldDB" id="A0A0K1NJ82"/>
<accession>A0A0K1NJ82</accession>
<evidence type="ECO:0000259" key="2">
    <source>
        <dbReference type="Pfam" id="PF04326"/>
    </source>
</evidence>
<dbReference type="eggNOG" id="COG2865">
    <property type="taxonomic scope" value="Bacteria"/>
</dbReference>
<keyword evidence="3" id="KW-0347">Helicase</keyword>
<feature type="region of interest" description="Disordered" evidence="1">
    <location>
        <begin position="469"/>
        <end position="488"/>
    </location>
</feature>
<dbReference type="PANTHER" id="PTHR30595">
    <property type="entry name" value="GLPR-RELATED TRANSCRIPTIONAL REPRESSOR"/>
    <property type="match status" value="1"/>
</dbReference>
<dbReference type="KEGG" id="pfus:ADJ77_03750"/>
<dbReference type="InterPro" id="IPR038461">
    <property type="entry name" value="Schlafen_AlbA_2_dom_sf"/>
</dbReference>
<sequence>MEAEELKTIISLGENSRVEFKEHFSKDIAIADEIVALANSKGGYLIFGVEDKTGNIKGLSYEEIQKISSQVGNTANENIRPTLYVESETVAIDGKKLLVIHVKEGISKPYKDISGNIFVKQGADKRRITENNELLELFYESGTYHPDEEGVKNTSIMDLDKWLVDKFLMEVFNKKASDFNIPFEKMMRNMQITTADGRLTLAGLLYFGNMPQMFRPEMVIKAVSFYGNSIGSTNYRDSRDIDGTIPRLFSEGMSFLKSNLHALQDGQNFNSVGHLEISEIALEEVLQNALVHRDYLKPAAIRLLIFDNRVEIISPGKLPGGMDVDDIKLGNSFIRNRLMASFCAKTMLYRGLGSGIIRAMNEYPKIEFINDESGNQFKCVLYRPMTYEDPYMLAEPVGEYSYTSKRSSSLERNCPTLPKEEIERAEKILKLCLTPKSILNMMEATGYKSRTSFRRRILTHLLNAHLLEPTDKNSPNSPRQTYITTSLY</sequence>
<organism evidence="3 5">
    <name type="scientific">Prevotella fusca JCM 17724</name>
    <dbReference type="NCBI Taxonomy" id="1236517"/>
    <lineage>
        <taxon>Bacteria</taxon>
        <taxon>Pseudomonadati</taxon>
        <taxon>Bacteroidota</taxon>
        <taxon>Bacteroidia</taxon>
        <taxon>Bacteroidales</taxon>
        <taxon>Prevotellaceae</taxon>
        <taxon>Prevotella</taxon>
    </lineage>
</organism>
<dbReference type="Proteomes" id="UP000682005">
    <property type="component" value="Chromosome 1"/>
</dbReference>
<proteinExistence type="predicted"/>
<protein>
    <submittedName>
        <fullName evidence="3">ATP-dependent DNA helicase RecG</fullName>
    </submittedName>
    <submittedName>
        <fullName evidence="4">DNA binding domain-containing protein</fullName>
    </submittedName>
</protein>
<dbReference type="EMBL" id="CP072370">
    <property type="protein sequence ID" value="QUB86571.1"/>
    <property type="molecule type" value="Genomic_DNA"/>
</dbReference>
<evidence type="ECO:0000313" key="6">
    <source>
        <dbReference type="Proteomes" id="UP000682005"/>
    </source>
</evidence>
<dbReference type="OrthoDB" id="1120869at2"/>
<feature type="domain" description="Schlafen AlbA-2" evidence="2">
    <location>
        <begin position="14"/>
        <end position="128"/>
    </location>
</feature>
<reference evidence="3 5" key="1">
    <citation type="submission" date="2015-07" db="EMBL/GenBank/DDBJ databases">
        <authorList>
            <person name="Noorani M."/>
        </authorList>
    </citation>
    <scope>NUCLEOTIDE SEQUENCE [LARGE SCALE GENOMIC DNA]</scope>
    <source>
        <strain evidence="3 5">W1435</strain>
    </source>
</reference>
<evidence type="ECO:0000313" key="5">
    <source>
        <dbReference type="Proteomes" id="UP000060345"/>
    </source>
</evidence>
<dbReference type="PANTHER" id="PTHR30595:SF6">
    <property type="entry name" value="SCHLAFEN ALBA-2 DOMAIN-CONTAINING PROTEIN"/>
    <property type="match status" value="1"/>
</dbReference>
<dbReference type="InterPro" id="IPR007421">
    <property type="entry name" value="Schlafen_AlbA_2_dom"/>
</dbReference>
<reference evidence="4 6" key="2">
    <citation type="submission" date="2021-03" db="EMBL/GenBank/DDBJ databases">
        <title>Human Oral Microbial Genomes.</title>
        <authorList>
            <person name="Johnston C.D."/>
            <person name="Chen T."/>
            <person name="Dewhirst F.E."/>
        </authorList>
    </citation>
    <scope>NUCLEOTIDE SEQUENCE [LARGE SCALE GENOMIC DNA]</scope>
    <source>
        <strain evidence="4 6">W1435</strain>
    </source>
</reference>
<name>A0A0K1NJ82_9BACT</name>
<dbReference type="InterPro" id="IPR038475">
    <property type="entry name" value="RecG_C_sf"/>
</dbReference>
<dbReference type="Pfam" id="PF13749">
    <property type="entry name" value="HATPase_c_4"/>
    <property type="match status" value="1"/>
</dbReference>
<evidence type="ECO:0000313" key="4">
    <source>
        <dbReference type="EMBL" id="QUB86571.1"/>
    </source>
</evidence>
<dbReference type="Gene3D" id="3.30.950.30">
    <property type="entry name" value="Schlafen, AAA domain"/>
    <property type="match status" value="1"/>
</dbReference>
<dbReference type="EMBL" id="CP012074">
    <property type="protein sequence ID" value="AKU68948.1"/>
    <property type="molecule type" value="Genomic_DNA"/>
</dbReference>
<keyword evidence="3" id="KW-0378">Hydrolase</keyword>
<evidence type="ECO:0000313" key="3">
    <source>
        <dbReference type="EMBL" id="AKU68948.1"/>
    </source>
</evidence>
<evidence type="ECO:0000256" key="1">
    <source>
        <dbReference type="SAM" id="MobiDB-lite"/>
    </source>
</evidence>
<dbReference type="Proteomes" id="UP000060345">
    <property type="component" value="Chromosome 1"/>
</dbReference>
<gene>
    <name evidence="3" type="ORF">ADJ77_03750</name>
    <name evidence="4" type="ORF">J5A51_10870</name>
</gene>
<dbReference type="Gene3D" id="3.30.565.60">
    <property type="match status" value="1"/>
</dbReference>
<keyword evidence="3" id="KW-0067">ATP-binding</keyword>
<feature type="compositionally biased region" description="Polar residues" evidence="1">
    <location>
        <begin position="472"/>
        <end position="488"/>
    </location>
</feature>